<evidence type="ECO:0000256" key="14">
    <source>
        <dbReference type="RuleBase" id="RU004249"/>
    </source>
</evidence>
<keyword evidence="5 14" id="KW-0028">Amino-acid biosynthesis</keyword>
<evidence type="ECO:0000256" key="1">
    <source>
        <dbReference type="ARBA" id="ARBA00004766"/>
    </source>
</evidence>
<sequence>MARIVQKYGGSSVADADCMRRVAQRIHETREAGNDVVVVVSAMGDTTDELIQLAQEVHASPDDREMDQLMAAGEQISSSVLTMALHAMGCEAVSMTGPQAGIRTDAAHTRAKITGIDPARVHQALGFGRVVIIAGFQGLTPASDVATLGRGGSDTTAVALAAALEADKCQIFTDVDGVYTTDPRICSGARKLDRITCDEVLELASLGAKVLHSRSVEIAKKYGVRLEVLSSFKRSPGTEIVEGDSSMEDVVVRGIAADKGQCKVTLHGVPDSPGVAARVFHRLADHDVNVDMIVQNVSEEGHTNISFTIPVSDMKRAKTAADELSRELEAQGVDFDEDIAKVSIVGIGMKSHSGVASRMFSALAEHGINIGMISTSEIKISIVIARDSADEAVRVLHKSFELE</sequence>
<evidence type="ECO:0000256" key="12">
    <source>
        <dbReference type="PIRSR" id="PIRSR000726-1"/>
    </source>
</evidence>
<feature type="domain" description="ACT" evidence="15">
    <location>
        <begin position="264"/>
        <end position="347"/>
    </location>
</feature>
<dbReference type="PROSITE" id="PS00324">
    <property type="entry name" value="ASPARTOKINASE"/>
    <property type="match status" value="1"/>
</dbReference>
<feature type="binding site" evidence="12">
    <location>
        <position position="47"/>
    </location>
    <ligand>
        <name>substrate</name>
    </ligand>
</feature>
<dbReference type="CDD" id="cd04913">
    <property type="entry name" value="ACT_AKii-LysC-BS-like_1"/>
    <property type="match status" value="1"/>
</dbReference>
<dbReference type="Proteomes" id="UP000035268">
    <property type="component" value="Chromosome"/>
</dbReference>
<keyword evidence="7 12" id="KW-0547">Nucleotide-binding</keyword>
<evidence type="ECO:0000256" key="6">
    <source>
        <dbReference type="ARBA" id="ARBA00022679"/>
    </source>
</evidence>
<evidence type="ECO:0000256" key="13">
    <source>
        <dbReference type="RuleBase" id="RU003448"/>
    </source>
</evidence>
<dbReference type="AlphaFoldDB" id="A0A0G3EFG0"/>
<evidence type="ECO:0000259" key="15">
    <source>
        <dbReference type="PROSITE" id="PS51671"/>
    </source>
</evidence>
<dbReference type="NCBIfam" id="NF005155">
    <property type="entry name" value="PRK06635.1-4"/>
    <property type="match status" value="1"/>
</dbReference>
<keyword evidence="10" id="KW-0457">Lysine biosynthesis</keyword>
<dbReference type="GO" id="GO:0005829">
    <property type="term" value="C:cytosol"/>
    <property type="evidence" value="ECO:0007669"/>
    <property type="project" value="TreeGrafter"/>
</dbReference>
<evidence type="ECO:0000313" key="17">
    <source>
        <dbReference type="Proteomes" id="UP000035268"/>
    </source>
</evidence>
<evidence type="ECO:0000256" key="10">
    <source>
        <dbReference type="ARBA" id="ARBA00023154"/>
    </source>
</evidence>
<dbReference type="UniPathway" id="UPA00051">
    <property type="reaction ID" value="UER00462"/>
</dbReference>
<dbReference type="InterPro" id="IPR002912">
    <property type="entry name" value="ACT_dom"/>
</dbReference>
<dbReference type="InterPro" id="IPR054352">
    <property type="entry name" value="ACT_Aspartokinase"/>
</dbReference>
<evidence type="ECO:0000256" key="7">
    <source>
        <dbReference type="ARBA" id="ARBA00022741"/>
    </source>
</evidence>
<feature type="binding site" evidence="12">
    <location>
        <position position="74"/>
    </location>
    <ligand>
        <name>substrate</name>
    </ligand>
</feature>
<dbReference type="EC" id="2.7.2.4" evidence="13"/>
<organism evidence="16 17">
    <name type="scientific">Kiritimatiella glycovorans</name>
    <dbReference type="NCBI Taxonomy" id="1307763"/>
    <lineage>
        <taxon>Bacteria</taxon>
        <taxon>Pseudomonadati</taxon>
        <taxon>Kiritimatiellota</taxon>
        <taxon>Kiritimatiellia</taxon>
        <taxon>Kiritimatiellales</taxon>
        <taxon>Kiritimatiellaceae</taxon>
        <taxon>Kiritimatiella</taxon>
    </lineage>
</organism>
<dbReference type="SUPFAM" id="SSF55021">
    <property type="entry name" value="ACT-like"/>
    <property type="match status" value="2"/>
</dbReference>
<dbReference type="PANTHER" id="PTHR21499">
    <property type="entry name" value="ASPARTATE KINASE"/>
    <property type="match status" value="1"/>
</dbReference>
<accession>A0A0G3EFG0</accession>
<feature type="binding site" evidence="12">
    <location>
        <position position="184"/>
    </location>
    <ligand>
        <name>ATP</name>
        <dbReference type="ChEBI" id="CHEBI:30616"/>
    </ligand>
</feature>
<dbReference type="EMBL" id="CP010904">
    <property type="protein sequence ID" value="AKJ65083.1"/>
    <property type="molecule type" value="Genomic_DNA"/>
</dbReference>
<dbReference type="GO" id="GO:0009089">
    <property type="term" value="P:lysine biosynthetic process via diaminopimelate"/>
    <property type="evidence" value="ECO:0007669"/>
    <property type="project" value="UniProtKB-UniPathway"/>
</dbReference>
<dbReference type="NCBIfam" id="NF005154">
    <property type="entry name" value="PRK06635.1-2"/>
    <property type="match status" value="1"/>
</dbReference>
<evidence type="ECO:0000256" key="8">
    <source>
        <dbReference type="ARBA" id="ARBA00022777"/>
    </source>
</evidence>
<dbReference type="InterPro" id="IPR041740">
    <property type="entry name" value="AKii-LysC-BS"/>
</dbReference>
<dbReference type="NCBIfam" id="TIGR00657">
    <property type="entry name" value="asp_kinases"/>
    <property type="match status" value="1"/>
</dbReference>
<dbReference type="Pfam" id="PF22468">
    <property type="entry name" value="ACT_9"/>
    <property type="match status" value="2"/>
</dbReference>
<keyword evidence="8 13" id="KW-0418">Kinase</keyword>
<evidence type="ECO:0000256" key="4">
    <source>
        <dbReference type="ARBA" id="ARBA00010122"/>
    </source>
</evidence>
<dbReference type="InterPro" id="IPR005260">
    <property type="entry name" value="Asp_kin_monofn"/>
</dbReference>
<dbReference type="RefSeq" id="WP_052882350.1">
    <property type="nucleotide sequence ID" value="NZ_CP010904.1"/>
</dbReference>
<dbReference type="Gene3D" id="3.40.1160.10">
    <property type="entry name" value="Acetylglutamate kinase-like"/>
    <property type="match status" value="1"/>
</dbReference>
<dbReference type="CDD" id="cd04936">
    <property type="entry name" value="ACT_AKii-LysC-BS-like_2"/>
    <property type="match status" value="1"/>
</dbReference>
<comment type="pathway">
    <text evidence="2 14">Amino-acid biosynthesis; L-methionine biosynthesis via de novo pathway; L-homoserine from L-aspartate: step 1/3.</text>
</comment>
<dbReference type="InterPro" id="IPR001048">
    <property type="entry name" value="Asp/Glu/Uridylate_kinase"/>
</dbReference>
<evidence type="ECO:0000256" key="9">
    <source>
        <dbReference type="ARBA" id="ARBA00022840"/>
    </source>
</evidence>
<feature type="binding site" evidence="12">
    <location>
        <begin position="209"/>
        <end position="210"/>
    </location>
    <ligand>
        <name>ATP</name>
        <dbReference type="ChEBI" id="CHEBI:30616"/>
    </ligand>
</feature>
<dbReference type="InterPro" id="IPR001341">
    <property type="entry name" value="Asp_kinase"/>
</dbReference>
<evidence type="ECO:0000256" key="2">
    <source>
        <dbReference type="ARBA" id="ARBA00004986"/>
    </source>
</evidence>
<dbReference type="PROSITE" id="PS51671">
    <property type="entry name" value="ACT"/>
    <property type="match status" value="1"/>
</dbReference>
<dbReference type="PATRIC" id="fig|1609981.3.peg.1917"/>
<dbReference type="OrthoDB" id="9799110at2"/>
<dbReference type="UniPathway" id="UPA00034">
    <property type="reaction ID" value="UER00015"/>
</dbReference>
<dbReference type="CDD" id="cd04261">
    <property type="entry name" value="AAK_AKii-LysC-BS"/>
    <property type="match status" value="1"/>
</dbReference>
<feature type="binding site" evidence="12">
    <location>
        <position position="179"/>
    </location>
    <ligand>
        <name>ATP</name>
        <dbReference type="ChEBI" id="CHEBI:30616"/>
    </ligand>
</feature>
<feature type="binding site" evidence="12">
    <location>
        <begin position="7"/>
        <end position="10"/>
    </location>
    <ligand>
        <name>ATP</name>
        <dbReference type="ChEBI" id="CHEBI:30616"/>
    </ligand>
</feature>
<dbReference type="GO" id="GO:0009088">
    <property type="term" value="P:threonine biosynthetic process"/>
    <property type="evidence" value="ECO:0007669"/>
    <property type="project" value="UniProtKB-UniPathway"/>
</dbReference>
<dbReference type="Pfam" id="PF00696">
    <property type="entry name" value="AA_kinase"/>
    <property type="match status" value="1"/>
</dbReference>
<keyword evidence="17" id="KW-1185">Reference proteome</keyword>
<dbReference type="GO" id="GO:0009090">
    <property type="term" value="P:homoserine biosynthetic process"/>
    <property type="evidence" value="ECO:0007669"/>
    <property type="project" value="TreeGrafter"/>
</dbReference>
<dbReference type="UniPathway" id="UPA00050">
    <property type="reaction ID" value="UER00461"/>
</dbReference>
<comment type="catalytic activity">
    <reaction evidence="11 13">
        <text>L-aspartate + ATP = 4-phospho-L-aspartate + ADP</text>
        <dbReference type="Rhea" id="RHEA:23776"/>
        <dbReference type="ChEBI" id="CHEBI:29991"/>
        <dbReference type="ChEBI" id="CHEBI:30616"/>
        <dbReference type="ChEBI" id="CHEBI:57535"/>
        <dbReference type="ChEBI" id="CHEBI:456216"/>
        <dbReference type="EC" id="2.7.2.4"/>
    </reaction>
</comment>
<dbReference type="InterPro" id="IPR036393">
    <property type="entry name" value="AceGlu_kinase-like_sf"/>
</dbReference>
<dbReference type="FunFam" id="3.40.1160.10:FF:000002">
    <property type="entry name" value="Aspartokinase"/>
    <property type="match status" value="1"/>
</dbReference>
<evidence type="ECO:0000256" key="3">
    <source>
        <dbReference type="ARBA" id="ARBA00005139"/>
    </source>
</evidence>
<dbReference type="KEGG" id="vbl:L21SP4_01846"/>
<dbReference type="PIRSF" id="PIRSF000726">
    <property type="entry name" value="Asp_kin"/>
    <property type="match status" value="1"/>
</dbReference>
<feature type="binding site" evidence="12">
    <location>
        <begin position="173"/>
        <end position="174"/>
    </location>
    <ligand>
        <name>ATP</name>
        <dbReference type="ChEBI" id="CHEBI:30616"/>
    </ligand>
</feature>
<dbReference type="InterPro" id="IPR018042">
    <property type="entry name" value="Aspartate_kinase_CS"/>
</dbReference>
<name>A0A0G3EFG0_9BACT</name>
<comment type="pathway">
    <text evidence="1 14">Amino-acid biosynthesis; L-lysine biosynthesis via DAP pathway; (S)-tetrahydrodipicolinate from L-aspartate: step 1/4.</text>
</comment>
<comment type="pathway">
    <text evidence="3 14">Amino-acid biosynthesis; L-threonine biosynthesis; L-threonine from L-aspartate: step 1/5.</text>
</comment>
<evidence type="ECO:0000256" key="11">
    <source>
        <dbReference type="ARBA" id="ARBA00047872"/>
    </source>
</evidence>
<dbReference type="PANTHER" id="PTHR21499:SF3">
    <property type="entry name" value="ASPARTOKINASE"/>
    <property type="match status" value="1"/>
</dbReference>
<dbReference type="NCBIfam" id="TIGR00656">
    <property type="entry name" value="asp_kin_monofn"/>
    <property type="match status" value="1"/>
</dbReference>
<dbReference type="GO" id="GO:0004072">
    <property type="term" value="F:aspartate kinase activity"/>
    <property type="evidence" value="ECO:0007669"/>
    <property type="project" value="UniProtKB-EC"/>
</dbReference>
<dbReference type="SUPFAM" id="SSF53633">
    <property type="entry name" value="Carbamate kinase-like"/>
    <property type="match status" value="1"/>
</dbReference>
<evidence type="ECO:0000313" key="16">
    <source>
        <dbReference type="EMBL" id="AKJ65083.1"/>
    </source>
</evidence>
<reference evidence="17" key="1">
    <citation type="submission" date="2015-02" db="EMBL/GenBank/DDBJ databases">
        <title>Description and complete genome sequence of the first cultured representative of the subdivision 5 of the Verrucomicrobia phylum.</title>
        <authorList>
            <person name="Spring S."/>
            <person name="Bunk B."/>
            <person name="Sproer C."/>
            <person name="Klenk H.-P."/>
        </authorList>
    </citation>
    <scope>NUCLEOTIDE SEQUENCE [LARGE SCALE GENOMIC DNA]</scope>
    <source>
        <strain evidence="17">L21-Fru-AB</strain>
    </source>
</reference>
<dbReference type="FunFam" id="3.30.2130.10:FF:000002">
    <property type="entry name" value="Aspartokinase"/>
    <property type="match status" value="1"/>
</dbReference>
<keyword evidence="6 13" id="KW-0808">Transferase</keyword>
<evidence type="ECO:0000256" key="5">
    <source>
        <dbReference type="ARBA" id="ARBA00022605"/>
    </source>
</evidence>
<dbReference type="Gene3D" id="3.30.2130.10">
    <property type="entry name" value="VC0802-like"/>
    <property type="match status" value="1"/>
</dbReference>
<dbReference type="GO" id="GO:0005524">
    <property type="term" value="F:ATP binding"/>
    <property type="evidence" value="ECO:0007669"/>
    <property type="project" value="UniProtKB-KW"/>
</dbReference>
<dbReference type="InterPro" id="IPR045865">
    <property type="entry name" value="ACT-like_dom_sf"/>
</dbReference>
<dbReference type="STRING" id="1307763.L21SP4_01846"/>
<protein>
    <recommendedName>
        <fullName evidence="13">Aspartokinase</fullName>
        <ecNumber evidence="13">2.7.2.4</ecNumber>
    </recommendedName>
</protein>
<gene>
    <name evidence="16" type="primary">lysC</name>
    <name evidence="16" type="ORF">L21SP4_01846</name>
</gene>
<proteinExistence type="inferred from homology"/>
<comment type="similarity">
    <text evidence="4 13">Belongs to the aspartokinase family.</text>
</comment>
<reference evidence="16 17" key="2">
    <citation type="journal article" date="2016" name="ISME J.">
        <title>Characterization of the first cultured representative of Verrucomicrobia subdivision 5 indicates the proposal of a novel phylum.</title>
        <authorList>
            <person name="Spring S."/>
            <person name="Bunk B."/>
            <person name="Sproer C."/>
            <person name="Schumann P."/>
            <person name="Rohde M."/>
            <person name="Tindall B.J."/>
            <person name="Klenk H.P."/>
        </authorList>
    </citation>
    <scope>NUCLEOTIDE SEQUENCE [LARGE SCALE GENOMIC DNA]</scope>
    <source>
        <strain evidence="16 17">L21-Fru-AB</strain>
    </source>
</reference>
<keyword evidence="9 12" id="KW-0067">ATP-binding</keyword>